<gene>
    <name evidence="1" type="ORF">Glove_120g159</name>
</gene>
<keyword evidence="2" id="KW-1185">Reference proteome</keyword>
<dbReference type="AlphaFoldDB" id="A0A397J8M5"/>
<organism evidence="1 2">
    <name type="scientific">Diversispora epigaea</name>
    <dbReference type="NCBI Taxonomy" id="1348612"/>
    <lineage>
        <taxon>Eukaryota</taxon>
        <taxon>Fungi</taxon>
        <taxon>Fungi incertae sedis</taxon>
        <taxon>Mucoromycota</taxon>
        <taxon>Glomeromycotina</taxon>
        <taxon>Glomeromycetes</taxon>
        <taxon>Diversisporales</taxon>
        <taxon>Diversisporaceae</taxon>
        <taxon>Diversispora</taxon>
    </lineage>
</organism>
<sequence>MSTNIITHLQNEVRDGVIRLQHEAKNAFEKETEKVKEKIETLSEDQVEDFVRNKFQNLNEMFLKHSKTIEELVISKKPKKPVKNPNETEEEFMKKYKAYEANFDSYKDFVTWSMTVVNRLMFWISDLFDDIIAFFKKLWTWIMSKMRDMSKNIREFIERVAMKFSQLYEYLFEK</sequence>
<reference evidence="1 2" key="1">
    <citation type="submission" date="2018-08" db="EMBL/GenBank/DDBJ databases">
        <title>Genome and evolution of the arbuscular mycorrhizal fungus Diversispora epigaea (formerly Glomus versiforme) and its bacterial endosymbionts.</title>
        <authorList>
            <person name="Sun X."/>
            <person name="Fei Z."/>
            <person name="Harrison M."/>
        </authorList>
    </citation>
    <scope>NUCLEOTIDE SEQUENCE [LARGE SCALE GENOMIC DNA]</scope>
    <source>
        <strain evidence="1 2">IT104</strain>
    </source>
</reference>
<proteinExistence type="predicted"/>
<dbReference type="Proteomes" id="UP000266861">
    <property type="component" value="Unassembled WGS sequence"/>
</dbReference>
<comment type="caution">
    <text evidence="1">The sequence shown here is derived from an EMBL/GenBank/DDBJ whole genome shotgun (WGS) entry which is preliminary data.</text>
</comment>
<accession>A0A397J8M5</accession>
<evidence type="ECO:0000313" key="1">
    <source>
        <dbReference type="EMBL" id="RHZ81524.1"/>
    </source>
</evidence>
<dbReference type="EMBL" id="PQFF01000112">
    <property type="protein sequence ID" value="RHZ81524.1"/>
    <property type="molecule type" value="Genomic_DNA"/>
</dbReference>
<name>A0A397J8M5_9GLOM</name>
<protein>
    <submittedName>
        <fullName evidence="1">Uncharacterized protein</fullName>
    </submittedName>
</protein>
<evidence type="ECO:0000313" key="2">
    <source>
        <dbReference type="Proteomes" id="UP000266861"/>
    </source>
</evidence>
<dbReference type="OrthoDB" id="2436895at2759"/>